<dbReference type="RefSeq" id="WP_170065215.1">
    <property type="nucleotide sequence ID" value="NZ_PGFZ01000020.1"/>
</dbReference>
<reference evidence="1 2" key="1">
    <citation type="submission" date="2017-11" db="EMBL/GenBank/DDBJ databases">
        <title>Draft Genome Sequence of Methylobacter psychrotolerans Sph1T, an Obligate Methanotroph from Low-Temperature Environments.</title>
        <authorList>
            <person name="Oshkin I.Y."/>
            <person name="Miroshnikov K."/>
            <person name="Belova S.E."/>
            <person name="Korzhenkov A."/>
            <person name="Toshchakov S.V."/>
            <person name="Dedysh S.N."/>
        </authorList>
    </citation>
    <scope>NUCLEOTIDE SEQUENCE [LARGE SCALE GENOMIC DNA]</scope>
    <source>
        <strain evidence="1 2">Sph1</strain>
    </source>
</reference>
<protein>
    <submittedName>
        <fullName evidence="1">Uncharacterized protein</fullName>
    </submittedName>
</protein>
<proteinExistence type="predicted"/>
<comment type="caution">
    <text evidence="1">The sequence shown here is derived from an EMBL/GenBank/DDBJ whole genome shotgun (WGS) entry which is preliminary data.</text>
</comment>
<name>A0A2S5CGG1_9GAMM</name>
<sequence length="58" mass="6485">MSAAPVDQDTIDNNLQNAKQILQLVKDLALPEKYDDGYVSVNREGLWALSEVLLKLMP</sequence>
<dbReference type="EMBL" id="PGFZ01000020">
    <property type="protein sequence ID" value="POZ49886.1"/>
    <property type="molecule type" value="Genomic_DNA"/>
</dbReference>
<accession>A0A2S5CGG1</accession>
<organism evidence="1 2">
    <name type="scientific">Methylovulum psychrotolerans</name>
    <dbReference type="NCBI Taxonomy" id="1704499"/>
    <lineage>
        <taxon>Bacteria</taxon>
        <taxon>Pseudomonadati</taxon>
        <taxon>Pseudomonadota</taxon>
        <taxon>Gammaproteobacteria</taxon>
        <taxon>Methylococcales</taxon>
        <taxon>Methylococcaceae</taxon>
        <taxon>Methylovulum</taxon>
    </lineage>
</organism>
<gene>
    <name evidence="1" type="ORF">AADEFJLK_04332</name>
</gene>
<dbReference type="AlphaFoldDB" id="A0A2S5CGG1"/>
<evidence type="ECO:0000313" key="2">
    <source>
        <dbReference type="Proteomes" id="UP000237423"/>
    </source>
</evidence>
<evidence type="ECO:0000313" key="1">
    <source>
        <dbReference type="EMBL" id="POZ49886.1"/>
    </source>
</evidence>
<dbReference type="Proteomes" id="UP000237423">
    <property type="component" value="Unassembled WGS sequence"/>
</dbReference>